<dbReference type="OrthoDB" id="659at2759"/>
<evidence type="ECO:0000259" key="8">
    <source>
        <dbReference type="Pfam" id="PF04049"/>
    </source>
</evidence>
<sequence length="614" mass="71639">MAFRDDFRELVPVPTDRVALSREIRFFQAYFQGHRLLQSAKWLGELLVTVSHTSNQGISARSGLTVEEQEHPMLSGVEQQDFTQNRVLFTDAADEIMQQRAQTQQKPFNFYYFERPNASTDALNYARTLFDLREFRKCAHALKPFANEKYQSALFLHNLALYTVSENQREEEALQSGEKIESSAGAGATLFRELAQIENILQPLHERGQLNAINLYLYGVILKEKNKKEEAKSVFAESLSKCPLLWSSWLELGALITQGDDSRRLFNLLKSNASENHWMNNFYYANYYLDIQQERDCVNLNGALIKHFPNSVYIINQIAHASYTSLDYDISLDWFQKLREIDPYRYENMDLFSNILYIKENYGELANLAHRVFHNDKYRPESCCVIGNYYSLRGDHHKAVVYFKRAIKLDNRFLSAWTLMGHEYLEMKNTNAAIESYRTAVDIDPKDFRAWYGLGQVYEINQMYNYASHYFANAALSKPQDSRMWNAMGNCYEKMDRKEEAAKCHERAERFQDKEGIALHKLAQLFIQMGDSHKAATCFMENLKRKDHEQVECSEIQDAVMYLAKYYKALGRLEESLAYCRRLQDYSGNYREEAMTLIREINAMMFASGAHHHK</sequence>
<keyword evidence="3" id="KW-0498">Mitosis</keyword>
<dbReference type="InterPro" id="IPR007192">
    <property type="entry name" value="APC8"/>
</dbReference>
<accession>A0A8J8P284</accession>
<dbReference type="Pfam" id="PF13432">
    <property type="entry name" value="TPR_16"/>
    <property type="match status" value="1"/>
</dbReference>
<organism evidence="9 10">
    <name type="scientific">Halteria grandinella</name>
    <dbReference type="NCBI Taxonomy" id="5974"/>
    <lineage>
        <taxon>Eukaryota</taxon>
        <taxon>Sar</taxon>
        <taxon>Alveolata</taxon>
        <taxon>Ciliophora</taxon>
        <taxon>Intramacronucleata</taxon>
        <taxon>Spirotrichea</taxon>
        <taxon>Stichotrichia</taxon>
        <taxon>Sporadotrichida</taxon>
        <taxon>Halteriidae</taxon>
        <taxon>Halteria</taxon>
    </lineage>
</organism>
<dbReference type="EMBL" id="RRYP01002924">
    <property type="protein sequence ID" value="TNV84296.1"/>
    <property type="molecule type" value="Genomic_DNA"/>
</dbReference>
<evidence type="ECO:0000256" key="4">
    <source>
        <dbReference type="ARBA" id="ARBA00022786"/>
    </source>
</evidence>
<dbReference type="Pfam" id="PF04049">
    <property type="entry name" value="ANAPC8"/>
    <property type="match status" value="1"/>
</dbReference>
<evidence type="ECO:0000256" key="6">
    <source>
        <dbReference type="ARBA" id="ARBA00023306"/>
    </source>
</evidence>
<protein>
    <recommendedName>
        <fullName evidence="8">Cdc23 domain-containing protein</fullName>
    </recommendedName>
</protein>
<dbReference type="GO" id="GO:0005680">
    <property type="term" value="C:anaphase-promoting complex"/>
    <property type="evidence" value="ECO:0007669"/>
    <property type="project" value="InterPro"/>
</dbReference>
<dbReference type="GO" id="GO:0045842">
    <property type="term" value="P:positive regulation of mitotic metaphase/anaphase transition"/>
    <property type="evidence" value="ECO:0007669"/>
    <property type="project" value="TreeGrafter"/>
</dbReference>
<dbReference type="Proteomes" id="UP000785679">
    <property type="component" value="Unassembled WGS sequence"/>
</dbReference>
<dbReference type="Gene3D" id="1.25.40.10">
    <property type="entry name" value="Tetratricopeptide repeat domain"/>
    <property type="match status" value="2"/>
</dbReference>
<dbReference type="SUPFAM" id="SSF81901">
    <property type="entry name" value="HCP-like"/>
    <property type="match status" value="1"/>
</dbReference>
<keyword evidence="2" id="KW-0677">Repeat</keyword>
<dbReference type="PROSITE" id="PS50005">
    <property type="entry name" value="TPR"/>
    <property type="match status" value="2"/>
</dbReference>
<proteinExistence type="predicted"/>
<evidence type="ECO:0000313" key="9">
    <source>
        <dbReference type="EMBL" id="TNV84296.1"/>
    </source>
</evidence>
<evidence type="ECO:0000256" key="5">
    <source>
        <dbReference type="ARBA" id="ARBA00022803"/>
    </source>
</evidence>
<evidence type="ECO:0000256" key="3">
    <source>
        <dbReference type="ARBA" id="ARBA00022776"/>
    </source>
</evidence>
<dbReference type="GO" id="GO:0031145">
    <property type="term" value="P:anaphase-promoting complex-dependent catabolic process"/>
    <property type="evidence" value="ECO:0007669"/>
    <property type="project" value="TreeGrafter"/>
</dbReference>
<comment type="caution">
    <text evidence="9">The sequence shown here is derived from an EMBL/GenBank/DDBJ whole genome shotgun (WGS) entry which is preliminary data.</text>
</comment>
<keyword evidence="10" id="KW-1185">Reference proteome</keyword>
<keyword evidence="4" id="KW-0833">Ubl conjugation pathway</keyword>
<dbReference type="Pfam" id="PF13414">
    <property type="entry name" value="TPR_11"/>
    <property type="match status" value="1"/>
</dbReference>
<feature type="domain" description="Cdc23" evidence="8">
    <location>
        <begin position="32"/>
        <end position="319"/>
    </location>
</feature>
<gene>
    <name evidence="9" type="ORF">FGO68_gene2273</name>
</gene>
<evidence type="ECO:0000313" key="10">
    <source>
        <dbReference type="Proteomes" id="UP000785679"/>
    </source>
</evidence>
<reference evidence="9" key="1">
    <citation type="submission" date="2019-06" db="EMBL/GenBank/DDBJ databases">
        <authorList>
            <person name="Zheng W."/>
        </authorList>
    </citation>
    <scope>NUCLEOTIDE SEQUENCE</scope>
    <source>
        <strain evidence="9">QDHG01</strain>
    </source>
</reference>
<feature type="repeat" description="TPR" evidence="7">
    <location>
        <begin position="380"/>
        <end position="413"/>
    </location>
</feature>
<dbReference type="SUPFAM" id="SSF48452">
    <property type="entry name" value="TPR-like"/>
    <property type="match status" value="1"/>
</dbReference>
<dbReference type="GO" id="GO:0051301">
    <property type="term" value="P:cell division"/>
    <property type="evidence" value="ECO:0007669"/>
    <property type="project" value="UniProtKB-KW"/>
</dbReference>
<dbReference type="SMART" id="SM00028">
    <property type="entry name" value="TPR"/>
    <property type="match status" value="7"/>
</dbReference>
<dbReference type="InterPro" id="IPR019734">
    <property type="entry name" value="TPR_rpt"/>
</dbReference>
<evidence type="ECO:0000256" key="1">
    <source>
        <dbReference type="ARBA" id="ARBA00022618"/>
    </source>
</evidence>
<name>A0A8J8P284_HALGN</name>
<keyword evidence="6" id="KW-0131">Cell cycle</keyword>
<dbReference type="InterPro" id="IPR011990">
    <property type="entry name" value="TPR-like_helical_dom_sf"/>
</dbReference>
<dbReference type="PANTHER" id="PTHR12558:SF10">
    <property type="entry name" value="CELL DIVISION CYCLE PROTEIN 23 HOMOLOG"/>
    <property type="match status" value="1"/>
</dbReference>
<dbReference type="Pfam" id="PF13181">
    <property type="entry name" value="TPR_8"/>
    <property type="match status" value="2"/>
</dbReference>
<keyword evidence="1" id="KW-0132">Cell division</keyword>
<dbReference type="AlphaFoldDB" id="A0A8J8P284"/>
<evidence type="ECO:0000256" key="2">
    <source>
        <dbReference type="ARBA" id="ARBA00022737"/>
    </source>
</evidence>
<dbReference type="PANTHER" id="PTHR12558">
    <property type="entry name" value="CELL DIVISION CYCLE 16,23,27"/>
    <property type="match status" value="1"/>
</dbReference>
<dbReference type="GO" id="GO:0016567">
    <property type="term" value="P:protein ubiquitination"/>
    <property type="evidence" value="ECO:0007669"/>
    <property type="project" value="TreeGrafter"/>
</dbReference>
<keyword evidence="5 7" id="KW-0802">TPR repeat</keyword>
<feature type="repeat" description="TPR" evidence="7">
    <location>
        <begin position="414"/>
        <end position="447"/>
    </location>
</feature>
<evidence type="ECO:0000256" key="7">
    <source>
        <dbReference type="PROSITE-ProRule" id="PRU00339"/>
    </source>
</evidence>